<feature type="chain" id="PRO_5002488463" evidence="1">
    <location>
        <begin position="21"/>
        <end position="317"/>
    </location>
</feature>
<dbReference type="STRING" id="927665.HMPREF1535_04203"/>
<reference evidence="2 3" key="1">
    <citation type="submission" date="2013-04" db="EMBL/GenBank/DDBJ databases">
        <title>The Genome Sequence of Parabacteroides goldsteinii DSM 19448.</title>
        <authorList>
            <consortium name="The Broad Institute Genomics Platform"/>
            <person name="Earl A."/>
            <person name="Ward D."/>
            <person name="Feldgarden M."/>
            <person name="Gevers D."/>
            <person name="Martens E."/>
            <person name="Sakamoto M."/>
            <person name="Benno Y."/>
            <person name="Song Y."/>
            <person name="Liu C."/>
            <person name="Lee J."/>
            <person name="Bolanos M."/>
            <person name="Vaisanen M.L."/>
            <person name="Finegold S.M."/>
            <person name="Walker B."/>
            <person name="Young S."/>
            <person name="Zeng Q."/>
            <person name="Gargeya S."/>
            <person name="Fitzgerald M."/>
            <person name="Haas B."/>
            <person name="Abouelleil A."/>
            <person name="Allen A.W."/>
            <person name="Alvarado L."/>
            <person name="Arachchi H.M."/>
            <person name="Berlin A.M."/>
            <person name="Chapman S.B."/>
            <person name="Gainer-Dewar J."/>
            <person name="Goldberg J."/>
            <person name="Griggs A."/>
            <person name="Gujja S."/>
            <person name="Hansen M."/>
            <person name="Howarth C."/>
            <person name="Imamovic A."/>
            <person name="Ireland A."/>
            <person name="Larimer J."/>
            <person name="McCowan C."/>
            <person name="Murphy C."/>
            <person name="Pearson M."/>
            <person name="Poon T.W."/>
            <person name="Priest M."/>
            <person name="Roberts A."/>
            <person name="Saif S."/>
            <person name="Shea T."/>
            <person name="Sisk P."/>
            <person name="Sykes S."/>
            <person name="Wortman J."/>
            <person name="Nusbaum C."/>
            <person name="Birren B."/>
        </authorList>
    </citation>
    <scope>NUCLEOTIDE SEQUENCE [LARGE SCALE GENOMIC DNA]</scope>
    <source>
        <strain evidence="2 3">DSM 19448</strain>
    </source>
</reference>
<dbReference type="HOGENOM" id="CLU_876758_0_0_10"/>
<evidence type="ECO:0000313" key="2">
    <source>
        <dbReference type="EMBL" id="KKB48974.1"/>
    </source>
</evidence>
<dbReference type="EMBL" id="AQHV01000021">
    <property type="protein sequence ID" value="KKB48974.1"/>
    <property type="molecule type" value="Genomic_DNA"/>
</dbReference>
<proteinExistence type="predicted"/>
<dbReference type="NCBIfam" id="TIGR04183">
    <property type="entry name" value="Por_Secre_tail"/>
    <property type="match status" value="1"/>
</dbReference>
<dbReference type="AlphaFoldDB" id="A0A0F5ITR5"/>
<gene>
    <name evidence="2" type="ORF">HMPREF1535_04203</name>
</gene>
<name>A0A0F5ITR5_9BACT</name>
<dbReference type="RefSeq" id="WP_046147324.1">
    <property type="nucleotide sequence ID" value="NZ_KQ033913.1"/>
</dbReference>
<dbReference type="Proteomes" id="UP000033047">
    <property type="component" value="Unassembled WGS sequence"/>
</dbReference>
<organism evidence="2 3">
    <name type="scientific">Parabacteroides goldsteinii DSM 19448 = WAL 12034</name>
    <dbReference type="NCBI Taxonomy" id="927665"/>
    <lineage>
        <taxon>Bacteria</taxon>
        <taxon>Pseudomonadati</taxon>
        <taxon>Bacteroidota</taxon>
        <taxon>Bacteroidia</taxon>
        <taxon>Bacteroidales</taxon>
        <taxon>Tannerellaceae</taxon>
        <taxon>Parabacteroides</taxon>
    </lineage>
</organism>
<evidence type="ECO:0000313" key="3">
    <source>
        <dbReference type="Proteomes" id="UP000033047"/>
    </source>
</evidence>
<dbReference type="InterPro" id="IPR026444">
    <property type="entry name" value="Secre_tail"/>
</dbReference>
<dbReference type="PATRIC" id="fig|927665.4.peg.4318"/>
<accession>A0A0F5ITR5</accession>
<comment type="caution">
    <text evidence="2">The sequence shown here is derived from an EMBL/GenBank/DDBJ whole genome shotgun (WGS) entry which is preliminary data.</text>
</comment>
<protein>
    <submittedName>
        <fullName evidence="2">Por secretion system C-terminal sorting domain-containing protein</fullName>
    </submittedName>
</protein>
<keyword evidence="1" id="KW-0732">Signal</keyword>
<feature type="signal peptide" evidence="1">
    <location>
        <begin position="1"/>
        <end position="20"/>
    </location>
</feature>
<sequence length="317" mass="35058">MKQIILMAATALFASTNLMAQNTSVSLRSAFDLLAFLTASPDSTIHYDENDKKSTKEENVFNDKNFVTQTNHYTWEEATSSWKTAGKTVNTLDSKGRTTTAIGYSADGTETDKTDMTYENDHIYPKMITSFTREGGSWKQEGIVNITNVKVNSAGMPTLLELSTTAEGMTFNMKMGMTYDGDISMTKMSTDMMGSWAVMSEMKSEIVDKGNPVISKSWGKTYFPIATDWQYDGKDYAYYSSHQPGNPSGNETITAEKPEWRLNGTILEVPAAENGIEIFAIVGRLVKKSSTSTIDVSTLSPGVYIVKTDKGSFKIRF</sequence>
<evidence type="ECO:0000256" key="1">
    <source>
        <dbReference type="SAM" id="SignalP"/>
    </source>
</evidence>